<name>A0ABZ2MA18_9BACT</name>
<evidence type="ECO:0008006" key="5">
    <source>
        <dbReference type="Google" id="ProtNLM"/>
    </source>
</evidence>
<accession>A0ABZ2MA18</accession>
<evidence type="ECO:0000313" key="3">
    <source>
        <dbReference type="EMBL" id="WXB19315.1"/>
    </source>
</evidence>
<evidence type="ECO:0000256" key="2">
    <source>
        <dbReference type="ARBA" id="ARBA00022679"/>
    </source>
</evidence>
<evidence type="ECO:0000313" key="4">
    <source>
        <dbReference type="Proteomes" id="UP001370348"/>
    </source>
</evidence>
<dbReference type="PANTHER" id="PTHR10488">
    <property type="entry name" value="GLYCINE AMIDINOTRANSFERASE, MITOCHONDRIAL"/>
    <property type="match status" value="1"/>
</dbReference>
<dbReference type="PANTHER" id="PTHR10488:SF1">
    <property type="entry name" value="GLYCINE AMIDINOTRANSFERASE, MITOCHONDRIAL"/>
    <property type="match status" value="1"/>
</dbReference>
<evidence type="ECO:0000256" key="1">
    <source>
        <dbReference type="ARBA" id="ARBA00006943"/>
    </source>
</evidence>
<dbReference type="InterPro" id="IPR033195">
    <property type="entry name" value="AmidinoTrfase"/>
</dbReference>
<dbReference type="Proteomes" id="UP001370348">
    <property type="component" value="Chromosome"/>
</dbReference>
<reference evidence="3 4" key="1">
    <citation type="submission" date="2021-12" db="EMBL/GenBank/DDBJ databases">
        <title>Discovery of the Pendulisporaceae a myxobacterial family with distinct sporulation behavior and unique specialized metabolism.</title>
        <authorList>
            <person name="Garcia R."/>
            <person name="Popoff A."/>
            <person name="Bader C.D."/>
            <person name="Loehr J."/>
            <person name="Walesch S."/>
            <person name="Walt C."/>
            <person name="Boldt J."/>
            <person name="Bunk B."/>
            <person name="Haeckl F.J.F.P.J."/>
            <person name="Gunesch A.P."/>
            <person name="Birkelbach J."/>
            <person name="Nuebel U."/>
            <person name="Pietschmann T."/>
            <person name="Bach T."/>
            <person name="Mueller R."/>
        </authorList>
    </citation>
    <scope>NUCLEOTIDE SEQUENCE [LARGE SCALE GENOMIC DNA]</scope>
    <source>
        <strain evidence="3 4">MSr11954</strain>
    </source>
</reference>
<dbReference type="RefSeq" id="WP_394828937.1">
    <property type="nucleotide sequence ID" value="NZ_CP089984.1"/>
</dbReference>
<gene>
    <name evidence="3" type="ORF">LZC94_19050</name>
</gene>
<keyword evidence="2" id="KW-0808">Transferase</keyword>
<dbReference type="EMBL" id="CP089984">
    <property type="protein sequence ID" value="WXB19315.1"/>
    <property type="molecule type" value="Genomic_DNA"/>
</dbReference>
<protein>
    <recommendedName>
        <fullName evidence="5">Amidinotransferase</fullName>
    </recommendedName>
</protein>
<sequence>MGTESLPVCSHNEWDTVEEVIVGTALGACIPEWHVTLKATLPERYWSFFKEHGGQPFPDEIVRAAERDLDGLAKILEAEGVRVRRPEPMRQARGFASPHWRSRGGLYAAMPRDCLLVVGDEILEVPMAWRCRHFETQAFRPLLKEYFLRGAKWTAAPKPMLGDALYDEGFHESAKNGVASVLTEIEPVFDAADFLRCGKDIVYFRSHTTNALGVEWLSRHLGSAYRFHELECDDTHRMHIDTTFLPLRPGLLMVNPERVRTIPRLFRSWDILEAPPGCTPDDVPLYFSSKWLNMNVFMLDEERVLVAAHEKPLIAALRNRGLAPIPVPFLSFYPLGGSIHCATLDVVRRGALKSYF</sequence>
<dbReference type="Gene3D" id="3.75.10.10">
    <property type="entry name" value="L-arginine/glycine Amidinotransferase, Chain A"/>
    <property type="match status" value="1"/>
</dbReference>
<organism evidence="3 4">
    <name type="scientific">Pendulispora albinea</name>
    <dbReference type="NCBI Taxonomy" id="2741071"/>
    <lineage>
        <taxon>Bacteria</taxon>
        <taxon>Pseudomonadati</taxon>
        <taxon>Myxococcota</taxon>
        <taxon>Myxococcia</taxon>
        <taxon>Myxococcales</taxon>
        <taxon>Sorangiineae</taxon>
        <taxon>Pendulisporaceae</taxon>
        <taxon>Pendulispora</taxon>
    </lineage>
</organism>
<proteinExistence type="inferred from homology"/>
<dbReference type="SUPFAM" id="SSF55909">
    <property type="entry name" value="Pentein"/>
    <property type="match status" value="1"/>
</dbReference>
<comment type="similarity">
    <text evidence="1">Belongs to the amidinotransferase family.</text>
</comment>
<dbReference type="CDD" id="cd21136">
    <property type="entry name" value="amidinotransferase_AGAT-like"/>
    <property type="match status" value="1"/>
</dbReference>
<keyword evidence="4" id="KW-1185">Reference proteome</keyword>